<dbReference type="GO" id="GO:0045944">
    <property type="term" value="P:positive regulation of transcription by RNA polymerase II"/>
    <property type="evidence" value="ECO:0007669"/>
    <property type="project" value="TreeGrafter"/>
</dbReference>
<dbReference type="SUPFAM" id="SSF48403">
    <property type="entry name" value="Ankyrin repeat"/>
    <property type="match status" value="1"/>
</dbReference>
<dbReference type="Proteomes" id="UP000507470">
    <property type="component" value="Unassembled WGS sequence"/>
</dbReference>
<evidence type="ECO:0000256" key="3">
    <source>
        <dbReference type="PROSITE-ProRule" id="PRU00023"/>
    </source>
</evidence>
<dbReference type="Pfam" id="PF12796">
    <property type="entry name" value="Ank_2"/>
    <property type="match status" value="3"/>
</dbReference>
<feature type="compositionally biased region" description="Polar residues" evidence="4">
    <location>
        <begin position="571"/>
        <end position="612"/>
    </location>
</feature>
<feature type="chain" id="PRO_5026847454" evidence="5">
    <location>
        <begin position="19"/>
        <end position="838"/>
    </location>
</feature>
<dbReference type="OrthoDB" id="10261302at2759"/>
<dbReference type="AlphaFoldDB" id="A0A6J8BUE5"/>
<evidence type="ECO:0000256" key="5">
    <source>
        <dbReference type="SAM" id="SignalP"/>
    </source>
</evidence>
<evidence type="ECO:0000313" key="7">
    <source>
        <dbReference type="Proteomes" id="UP000507470"/>
    </source>
</evidence>
<dbReference type="EMBL" id="CACVKT020003882">
    <property type="protein sequence ID" value="CAC5386444.1"/>
    <property type="molecule type" value="Genomic_DNA"/>
</dbReference>
<protein>
    <submittedName>
        <fullName evidence="6">Uncharacterized protein</fullName>
    </submittedName>
</protein>
<evidence type="ECO:0000256" key="2">
    <source>
        <dbReference type="ARBA" id="ARBA00023043"/>
    </source>
</evidence>
<dbReference type="InterPro" id="IPR002110">
    <property type="entry name" value="Ankyrin_rpt"/>
</dbReference>
<evidence type="ECO:0000256" key="4">
    <source>
        <dbReference type="SAM" id="MobiDB-lite"/>
    </source>
</evidence>
<dbReference type="InterPro" id="IPR036770">
    <property type="entry name" value="Ankyrin_rpt-contain_sf"/>
</dbReference>
<dbReference type="Pfam" id="PF00023">
    <property type="entry name" value="Ank"/>
    <property type="match status" value="1"/>
</dbReference>
<feature type="compositionally biased region" description="Polar residues" evidence="4">
    <location>
        <begin position="773"/>
        <end position="829"/>
    </location>
</feature>
<evidence type="ECO:0000313" key="6">
    <source>
        <dbReference type="EMBL" id="CAC5386444.1"/>
    </source>
</evidence>
<feature type="repeat" description="ANK" evidence="3">
    <location>
        <begin position="478"/>
        <end position="510"/>
    </location>
</feature>
<organism evidence="6 7">
    <name type="scientific">Mytilus coruscus</name>
    <name type="common">Sea mussel</name>
    <dbReference type="NCBI Taxonomy" id="42192"/>
    <lineage>
        <taxon>Eukaryota</taxon>
        <taxon>Metazoa</taxon>
        <taxon>Spiralia</taxon>
        <taxon>Lophotrochozoa</taxon>
        <taxon>Mollusca</taxon>
        <taxon>Bivalvia</taxon>
        <taxon>Autobranchia</taxon>
        <taxon>Pteriomorphia</taxon>
        <taxon>Mytilida</taxon>
        <taxon>Mytiloidea</taxon>
        <taxon>Mytilidae</taxon>
        <taxon>Mytilinae</taxon>
        <taxon>Mytilus</taxon>
    </lineage>
</organism>
<feature type="compositionally biased region" description="Basic and acidic residues" evidence="4">
    <location>
        <begin position="762"/>
        <end position="772"/>
    </location>
</feature>
<feature type="compositionally biased region" description="Basic and acidic residues" evidence="4">
    <location>
        <begin position="613"/>
        <end position="626"/>
    </location>
</feature>
<keyword evidence="2 3" id="KW-0040">ANK repeat</keyword>
<gene>
    <name evidence="6" type="ORF">MCOR_21881</name>
</gene>
<feature type="signal peptide" evidence="5">
    <location>
        <begin position="1"/>
        <end position="18"/>
    </location>
</feature>
<accession>A0A6J8BUE5</accession>
<dbReference type="PROSITE" id="PS50297">
    <property type="entry name" value="ANK_REP_REGION"/>
    <property type="match status" value="2"/>
</dbReference>
<dbReference type="GO" id="GO:0005634">
    <property type="term" value="C:nucleus"/>
    <property type="evidence" value="ECO:0007669"/>
    <property type="project" value="TreeGrafter"/>
</dbReference>
<sequence length="838" mass="93185">MAVFIWLTSLVAVMVLQSANNPEDKISIETEYTFDPIDLEFIDYENMSFGCPYTWQDTIMIVLICTLFLAAVYQCKLLLTDIKEMKTVFGQCINGNKEMSGVSHFYSETECLIKDMKRMSKVMEKRFKKIKEIIPEKKDRELIKDDVDYIRDSWFEQYSAFGLLNINLNVRDYGGDMKAELAEIRGRFDAAIGEIDQYMTEDTEVLNVIIGDVQMLERYFAKKGDLAFIQSQNIDESTTDDDGANCLHYVCRGGNVTLAEYLINTKKFNVSKKTKFGSTAFHEAAASGSLEIVKWLWTNTQVNIDEGDDVGATPLHIAALYGQLLVVHWIINNTSCDLLLKTKKGATCLHFAVVGGSLKVVKLILTEIPRSINLQLDNGATPAYLACQYGHLEILKYLVEKNANMKMKSFDGMSYVHAASQGGHLEIVKWLVKEQGCNANDRDLDGASCLHFAATNGRASVVAWMIKDGGAKVTLDNLGGSPLHNAAELGHVEVIKALLDNGCDVNITDNDGLTAAELAEKCHQSGCAALIRGEFPSDFLVQENSDNITNSNGIHHLNTSNHTNQSDRQKPSNIRASDSFSNHFNHYPTYNRTSQSNFSQSDHDSFTNNNSSKTHDSLNPTDRHVTSEACDSSHYVHQEPPVHIPERDYPEDDESLSSTESLTTHSAPNYNYKSHQINPENYEPPDLPPDTISEKDSENGRSFSLDNTDKIFSETDIRTQGVNGTDNNHKEAESETVVEDNISAGQDSDLSSETSTLSSASRYDDVSKKQKTTDSSVHFSSNHHFINSPNASRQGTPASSLHRVSSPRTSILSKATGDHSSQPDFVSTNVEEKELCKH</sequence>
<evidence type="ECO:0000256" key="1">
    <source>
        <dbReference type="ARBA" id="ARBA00022737"/>
    </source>
</evidence>
<feature type="region of interest" description="Disordered" evidence="4">
    <location>
        <begin position="544"/>
        <end position="838"/>
    </location>
</feature>
<dbReference type="PANTHER" id="PTHR24193:SF121">
    <property type="entry name" value="ADA2A-CONTAINING COMPLEX COMPONENT 3, ISOFORM D"/>
    <property type="match status" value="1"/>
</dbReference>
<dbReference type="GO" id="GO:0000976">
    <property type="term" value="F:transcription cis-regulatory region binding"/>
    <property type="evidence" value="ECO:0007669"/>
    <property type="project" value="TreeGrafter"/>
</dbReference>
<keyword evidence="7" id="KW-1185">Reference proteome</keyword>
<feature type="repeat" description="ANK" evidence="3">
    <location>
        <begin position="445"/>
        <end position="477"/>
    </location>
</feature>
<feature type="compositionally biased region" description="Polar residues" evidence="4">
    <location>
        <begin position="544"/>
        <end position="564"/>
    </location>
</feature>
<dbReference type="PROSITE" id="PS50088">
    <property type="entry name" value="ANK_REPEAT"/>
    <property type="match status" value="3"/>
</dbReference>
<feature type="compositionally biased region" description="Polar residues" evidence="4">
    <location>
        <begin position="665"/>
        <end position="679"/>
    </location>
</feature>
<dbReference type="Gene3D" id="1.25.40.20">
    <property type="entry name" value="Ankyrin repeat-containing domain"/>
    <property type="match status" value="1"/>
</dbReference>
<feature type="compositionally biased region" description="Low complexity" evidence="4">
    <location>
        <begin position="747"/>
        <end position="761"/>
    </location>
</feature>
<dbReference type="InterPro" id="IPR050663">
    <property type="entry name" value="Ankyrin-SOCS_Box"/>
</dbReference>
<feature type="repeat" description="ANK" evidence="3">
    <location>
        <begin position="378"/>
        <end position="410"/>
    </location>
</feature>
<dbReference type="PRINTS" id="PR01415">
    <property type="entry name" value="ANKYRIN"/>
</dbReference>
<feature type="compositionally biased region" description="Basic and acidic residues" evidence="4">
    <location>
        <begin position="707"/>
        <end position="717"/>
    </location>
</feature>
<dbReference type="PANTHER" id="PTHR24193">
    <property type="entry name" value="ANKYRIN REPEAT PROTEIN"/>
    <property type="match status" value="1"/>
</dbReference>
<dbReference type="SMART" id="SM00248">
    <property type="entry name" value="ANK"/>
    <property type="match status" value="8"/>
</dbReference>
<keyword evidence="5" id="KW-0732">Signal</keyword>
<reference evidence="6 7" key="1">
    <citation type="submission" date="2020-06" db="EMBL/GenBank/DDBJ databases">
        <authorList>
            <person name="Li R."/>
            <person name="Bekaert M."/>
        </authorList>
    </citation>
    <scope>NUCLEOTIDE SEQUENCE [LARGE SCALE GENOMIC DNA]</scope>
    <source>
        <strain evidence="7">wild</strain>
    </source>
</reference>
<name>A0A6J8BUE5_MYTCO</name>
<proteinExistence type="predicted"/>
<keyword evidence="1" id="KW-0677">Repeat</keyword>